<dbReference type="AlphaFoldDB" id="A0A918DPF1"/>
<proteinExistence type="predicted"/>
<dbReference type="PANTHER" id="PTHR22911">
    <property type="entry name" value="ACYL-MALONYL CONDENSING ENZYME-RELATED"/>
    <property type="match status" value="1"/>
</dbReference>
<evidence type="ECO:0000256" key="1">
    <source>
        <dbReference type="SAM" id="Phobius"/>
    </source>
</evidence>
<comment type="caution">
    <text evidence="3">The sequence shown here is derived from an EMBL/GenBank/DDBJ whole genome shotgun (WGS) entry which is preliminary data.</text>
</comment>
<keyword evidence="1" id="KW-0812">Transmembrane</keyword>
<accession>A0A918DPF1</accession>
<feature type="transmembrane region" description="Helical" evidence="1">
    <location>
        <begin position="274"/>
        <end position="295"/>
    </location>
</feature>
<feature type="transmembrane region" description="Helical" evidence="1">
    <location>
        <begin position="51"/>
        <end position="68"/>
    </location>
</feature>
<gene>
    <name evidence="3" type="ORF">GCM10011348_09530</name>
</gene>
<evidence type="ECO:0000259" key="2">
    <source>
        <dbReference type="Pfam" id="PF00892"/>
    </source>
</evidence>
<feature type="transmembrane region" description="Helical" evidence="1">
    <location>
        <begin position="191"/>
        <end position="209"/>
    </location>
</feature>
<dbReference type="Pfam" id="PF00892">
    <property type="entry name" value="EamA"/>
    <property type="match status" value="2"/>
</dbReference>
<dbReference type="Gene3D" id="1.10.3730.20">
    <property type="match status" value="1"/>
</dbReference>
<name>A0A918DPF1_9GAMM</name>
<organism evidence="3 4">
    <name type="scientific">Marinobacterium nitratireducens</name>
    <dbReference type="NCBI Taxonomy" id="518897"/>
    <lineage>
        <taxon>Bacteria</taxon>
        <taxon>Pseudomonadati</taxon>
        <taxon>Pseudomonadota</taxon>
        <taxon>Gammaproteobacteria</taxon>
        <taxon>Oceanospirillales</taxon>
        <taxon>Oceanospirillaceae</taxon>
        <taxon>Marinobacterium</taxon>
    </lineage>
</organism>
<feature type="transmembrane region" description="Helical" evidence="1">
    <location>
        <begin position="106"/>
        <end position="125"/>
    </location>
</feature>
<feature type="transmembrane region" description="Helical" evidence="1">
    <location>
        <begin position="221"/>
        <end position="239"/>
    </location>
</feature>
<reference evidence="3 4" key="1">
    <citation type="journal article" date="2014" name="Int. J. Syst. Evol. Microbiol.">
        <title>Complete genome sequence of Corynebacterium casei LMG S-19264T (=DSM 44701T), isolated from a smear-ripened cheese.</title>
        <authorList>
            <consortium name="US DOE Joint Genome Institute (JGI-PGF)"/>
            <person name="Walter F."/>
            <person name="Albersmeier A."/>
            <person name="Kalinowski J."/>
            <person name="Ruckert C."/>
        </authorList>
    </citation>
    <scope>NUCLEOTIDE SEQUENCE [LARGE SCALE GENOMIC DNA]</scope>
    <source>
        <strain evidence="3 4">CGMCC 1.7286</strain>
    </source>
</reference>
<feature type="transmembrane region" description="Helical" evidence="1">
    <location>
        <begin position="80"/>
        <end position="100"/>
    </location>
</feature>
<feature type="domain" description="EamA" evidence="2">
    <location>
        <begin position="163"/>
        <end position="287"/>
    </location>
</feature>
<feature type="transmembrane region" description="Helical" evidence="1">
    <location>
        <begin position="137"/>
        <end position="156"/>
    </location>
</feature>
<keyword evidence="1" id="KW-1133">Transmembrane helix</keyword>
<feature type="domain" description="EamA" evidence="2">
    <location>
        <begin position="20"/>
        <end position="152"/>
    </location>
</feature>
<dbReference type="PANTHER" id="PTHR22911:SF135">
    <property type="entry name" value="BLR4310 PROTEIN"/>
    <property type="match status" value="1"/>
</dbReference>
<dbReference type="GO" id="GO:0016020">
    <property type="term" value="C:membrane"/>
    <property type="evidence" value="ECO:0007669"/>
    <property type="project" value="InterPro"/>
</dbReference>
<keyword evidence="1" id="KW-0472">Membrane</keyword>
<dbReference type="Proteomes" id="UP000599578">
    <property type="component" value="Unassembled WGS sequence"/>
</dbReference>
<dbReference type="InterPro" id="IPR000620">
    <property type="entry name" value="EamA_dom"/>
</dbReference>
<keyword evidence="4" id="KW-1185">Reference proteome</keyword>
<sequence length="303" mass="32251">MQITQKPVALTGGFDNDHARGMLIAATGVLVLSFDALLIRLADSSAWNVVFWRGWLTCLATLLLSLCLRRRQSWPQSAALWAIAIATGVAYGINTCLFVFSISHTSAANTVVILASSPLFAALFSRIFLGERVQRRTMISILVSLAGVLLVFAGSGDGGDSWQGDLAALTLAVGMGAMFTLLRRLPGLPRLPLIALSGAVAGLISWPLAEPLSLAPASYGWLALMGLVQIPLATLLIWTAPKYMPSAEVSLFMLIETVLGPVWVWLALGETTSVFTLVGGAAILGAIGTNTWVALRQSRKRYG</sequence>
<feature type="transmembrane region" description="Helical" evidence="1">
    <location>
        <begin position="21"/>
        <end position="39"/>
    </location>
</feature>
<evidence type="ECO:0000313" key="4">
    <source>
        <dbReference type="Proteomes" id="UP000599578"/>
    </source>
</evidence>
<feature type="transmembrane region" description="Helical" evidence="1">
    <location>
        <begin position="162"/>
        <end position="182"/>
    </location>
</feature>
<dbReference type="InterPro" id="IPR037185">
    <property type="entry name" value="EmrE-like"/>
</dbReference>
<dbReference type="SUPFAM" id="SSF103481">
    <property type="entry name" value="Multidrug resistance efflux transporter EmrE"/>
    <property type="match status" value="2"/>
</dbReference>
<dbReference type="RefSeq" id="WP_188858881.1">
    <property type="nucleotide sequence ID" value="NZ_BMLT01000002.1"/>
</dbReference>
<protein>
    <submittedName>
        <fullName evidence="3">Permease</fullName>
    </submittedName>
</protein>
<feature type="transmembrane region" description="Helical" evidence="1">
    <location>
        <begin position="251"/>
        <end position="268"/>
    </location>
</feature>
<evidence type="ECO:0000313" key="3">
    <source>
        <dbReference type="EMBL" id="GGO78195.1"/>
    </source>
</evidence>
<dbReference type="EMBL" id="BMLT01000002">
    <property type="protein sequence ID" value="GGO78195.1"/>
    <property type="molecule type" value="Genomic_DNA"/>
</dbReference>